<evidence type="ECO:0000313" key="1">
    <source>
        <dbReference type="Proteomes" id="UP000887578"/>
    </source>
</evidence>
<dbReference type="WBParaSite" id="PDA_v2.g3633.t1">
    <property type="protein sequence ID" value="PDA_v2.g3633.t1"/>
    <property type="gene ID" value="PDA_v2.g3633"/>
</dbReference>
<sequence length="101" mass="11589">MFDFKRESLSPSNVCQQLADIYDAPVTYFHKMELYEINLPYNEFLTKCASEIVKQQLAEIGLFQNGNATIKITGTGYWDHLNCFNIKGSYNSHALPTNVFK</sequence>
<keyword evidence="1" id="KW-1185">Reference proteome</keyword>
<dbReference type="Proteomes" id="UP000887578">
    <property type="component" value="Unplaced"/>
</dbReference>
<accession>A0A914QX32</accession>
<dbReference type="AlphaFoldDB" id="A0A914QX32"/>
<name>A0A914QX32_9BILA</name>
<reference evidence="2" key="1">
    <citation type="submission" date="2022-11" db="UniProtKB">
        <authorList>
            <consortium name="WormBaseParasite"/>
        </authorList>
    </citation>
    <scope>IDENTIFICATION</scope>
</reference>
<proteinExistence type="predicted"/>
<protein>
    <submittedName>
        <fullName evidence="2">Uncharacterized protein</fullName>
    </submittedName>
</protein>
<evidence type="ECO:0000313" key="2">
    <source>
        <dbReference type="WBParaSite" id="PDA_v2.g3633.t1"/>
    </source>
</evidence>
<organism evidence="1 2">
    <name type="scientific">Panagrolaimus davidi</name>
    <dbReference type="NCBI Taxonomy" id="227884"/>
    <lineage>
        <taxon>Eukaryota</taxon>
        <taxon>Metazoa</taxon>
        <taxon>Ecdysozoa</taxon>
        <taxon>Nematoda</taxon>
        <taxon>Chromadorea</taxon>
        <taxon>Rhabditida</taxon>
        <taxon>Tylenchina</taxon>
        <taxon>Panagrolaimomorpha</taxon>
        <taxon>Panagrolaimoidea</taxon>
        <taxon>Panagrolaimidae</taxon>
        <taxon>Panagrolaimus</taxon>
    </lineage>
</organism>